<proteinExistence type="predicted"/>
<name>A0A210QC43_MIZYE</name>
<keyword evidence="3" id="KW-1185">Reference proteome</keyword>
<dbReference type="OrthoDB" id="6286406at2759"/>
<dbReference type="Proteomes" id="UP000242188">
    <property type="component" value="Unassembled WGS sequence"/>
</dbReference>
<accession>A0A210QC43</accession>
<feature type="compositionally biased region" description="Polar residues" evidence="1">
    <location>
        <begin position="36"/>
        <end position="48"/>
    </location>
</feature>
<evidence type="ECO:0000313" key="2">
    <source>
        <dbReference type="EMBL" id="OWF46307.1"/>
    </source>
</evidence>
<feature type="region of interest" description="Disordered" evidence="1">
    <location>
        <begin position="1"/>
        <end position="56"/>
    </location>
</feature>
<gene>
    <name evidence="2" type="ORF">KP79_PYT16993</name>
</gene>
<organism evidence="2 3">
    <name type="scientific">Mizuhopecten yessoensis</name>
    <name type="common">Japanese scallop</name>
    <name type="synonym">Patinopecten yessoensis</name>
    <dbReference type="NCBI Taxonomy" id="6573"/>
    <lineage>
        <taxon>Eukaryota</taxon>
        <taxon>Metazoa</taxon>
        <taxon>Spiralia</taxon>
        <taxon>Lophotrochozoa</taxon>
        <taxon>Mollusca</taxon>
        <taxon>Bivalvia</taxon>
        <taxon>Autobranchia</taxon>
        <taxon>Pteriomorphia</taxon>
        <taxon>Pectinida</taxon>
        <taxon>Pectinoidea</taxon>
        <taxon>Pectinidae</taxon>
        <taxon>Mizuhopecten</taxon>
    </lineage>
</organism>
<reference evidence="2 3" key="1">
    <citation type="journal article" date="2017" name="Nat. Ecol. Evol.">
        <title>Scallop genome provides insights into evolution of bilaterian karyotype and development.</title>
        <authorList>
            <person name="Wang S."/>
            <person name="Zhang J."/>
            <person name="Jiao W."/>
            <person name="Li J."/>
            <person name="Xun X."/>
            <person name="Sun Y."/>
            <person name="Guo X."/>
            <person name="Huan P."/>
            <person name="Dong B."/>
            <person name="Zhang L."/>
            <person name="Hu X."/>
            <person name="Sun X."/>
            <person name="Wang J."/>
            <person name="Zhao C."/>
            <person name="Wang Y."/>
            <person name="Wang D."/>
            <person name="Huang X."/>
            <person name="Wang R."/>
            <person name="Lv J."/>
            <person name="Li Y."/>
            <person name="Zhang Z."/>
            <person name="Liu B."/>
            <person name="Lu W."/>
            <person name="Hui Y."/>
            <person name="Liang J."/>
            <person name="Zhou Z."/>
            <person name="Hou R."/>
            <person name="Li X."/>
            <person name="Liu Y."/>
            <person name="Li H."/>
            <person name="Ning X."/>
            <person name="Lin Y."/>
            <person name="Zhao L."/>
            <person name="Xing Q."/>
            <person name="Dou J."/>
            <person name="Li Y."/>
            <person name="Mao J."/>
            <person name="Guo H."/>
            <person name="Dou H."/>
            <person name="Li T."/>
            <person name="Mu C."/>
            <person name="Jiang W."/>
            <person name="Fu Q."/>
            <person name="Fu X."/>
            <person name="Miao Y."/>
            <person name="Liu J."/>
            <person name="Yu Q."/>
            <person name="Li R."/>
            <person name="Liao H."/>
            <person name="Li X."/>
            <person name="Kong Y."/>
            <person name="Jiang Z."/>
            <person name="Chourrout D."/>
            <person name="Li R."/>
            <person name="Bao Z."/>
        </authorList>
    </citation>
    <scope>NUCLEOTIDE SEQUENCE [LARGE SCALE GENOMIC DNA]</scope>
    <source>
        <strain evidence="2 3">PY_sf001</strain>
    </source>
</reference>
<feature type="compositionally biased region" description="Low complexity" evidence="1">
    <location>
        <begin position="21"/>
        <end position="32"/>
    </location>
</feature>
<evidence type="ECO:0000256" key="1">
    <source>
        <dbReference type="SAM" id="MobiDB-lite"/>
    </source>
</evidence>
<dbReference type="EMBL" id="NEDP02004212">
    <property type="protein sequence ID" value="OWF46307.1"/>
    <property type="molecule type" value="Genomic_DNA"/>
</dbReference>
<dbReference type="AlphaFoldDB" id="A0A210QC43"/>
<protein>
    <submittedName>
        <fullName evidence="2">Uncharacterized protein</fullName>
    </submittedName>
</protein>
<comment type="caution">
    <text evidence="2">The sequence shown here is derived from an EMBL/GenBank/DDBJ whole genome shotgun (WGS) entry which is preliminary data.</text>
</comment>
<evidence type="ECO:0000313" key="3">
    <source>
        <dbReference type="Proteomes" id="UP000242188"/>
    </source>
</evidence>
<feature type="compositionally biased region" description="Polar residues" evidence="1">
    <location>
        <begin position="1"/>
        <end position="10"/>
    </location>
</feature>
<sequence length="330" mass="37935">MPGNAISPTDSRPKTCPTYNRSTAQSRATSSRPYSRGTSHGVSHGTSNDAEEENEEYHVELLEYEWPDLPPLPRLKDAITRQKVSRGISYLLPVDKGKNSINNRYRTDLRAMFQEPYANDDCGYDDNKVKLSAQIHFDTNTVSTKWSQRHFDSIPFQLNSESEKARRMYVRSAPARAGRQSGMDMDKMRTRSSLFLPMKKEEHPEAAKLREEVKVILQSVQTEAESDSDSVEGETYQRRKSDILRPRRGTITYRNSVGTAGMLPKKPRVVLTAENYKTYEDLKRTKTPKTTIPEPFQSKFLSVDENQHIWEWLHHGEEMSDFQFFLSVCG</sequence>